<dbReference type="OrthoDB" id="2585512at2759"/>
<dbReference type="Proteomes" id="UP000736335">
    <property type="component" value="Unassembled WGS sequence"/>
</dbReference>
<dbReference type="AlphaFoldDB" id="A0A9P6HB29"/>
<feature type="non-terminal residue" evidence="1">
    <location>
        <position position="184"/>
    </location>
</feature>
<evidence type="ECO:0000313" key="2">
    <source>
        <dbReference type="Proteomes" id="UP000736335"/>
    </source>
</evidence>
<organism evidence="1 2">
    <name type="scientific">Thelephora terrestris</name>
    <dbReference type="NCBI Taxonomy" id="56493"/>
    <lineage>
        <taxon>Eukaryota</taxon>
        <taxon>Fungi</taxon>
        <taxon>Dikarya</taxon>
        <taxon>Basidiomycota</taxon>
        <taxon>Agaricomycotina</taxon>
        <taxon>Agaricomycetes</taxon>
        <taxon>Thelephorales</taxon>
        <taxon>Thelephoraceae</taxon>
        <taxon>Thelephora</taxon>
    </lineage>
</organism>
<gene>
    <name evidence="1" type="ORF">BJ322DRAFT_1068900</name>
</gene>
<comment type="caution">
    <text evidence="1">The sequence shown here is derived from an EMBL/GenBank/DDBJ whole genome shotgun (WGS) entry which is preliminary data.</text>
</comment>
<reference evidence="1" key="2">
    <citation type="submission" date="2020-11" db="EMBL/GenBank/DDBJ databases">
        <authorList>
            <consortium name="DOE Joint Genome Institute"/>
            <person name="Kuo A."/>
            <person name="Miyauchi S."/>
            <person name="Kiss E."/>
            <person name="Drula E."/>
            <person name="Kohler A."/>
            <person name="Sanchez-Garcia M."/>
            <person name="Andreopoulos B."/>
            <person name="Barry K.W."/>
            <person name="Bonito G."/>
            <person name="Buee M."/>
            <person name="Carver A."/>
            <person name="Chen C."/>
            <person name="Cichocki N."/>
            <person name="Clum A."/>
            <person name="Culley D."/>
            <person name="Crous P.W."/>
            <person name="Fauchery L."/>
            <person name="Girlanda M."/>
            <person name="Hayes R."/>
            <person name="Keri Z."/>
            <person name="Labutti K."/>
            <person name="Lipzen A."/>
            <person name="Lombard V."/>
            <person name="Magnuson J."/>
            <person name="Maillard F."/>
            <person name="Morin E."/>
            <person name="Murat C."/>
            <person name="Nolan M."/>
            <person name="Ohm R."/>
            <person name="Pangilinan J."/>
            <person name="Pereira M."/>
            <person name="Perotto S."/>
            <person name="Peter M."/>
            <person name="Riley R."/>
            <person name="Sitrit Y."/>
            <person name="Stielow B."/>
            <person name="Szollosi G."/>
            <person name="Zifcakova L."/>
            <person name="Stursova M."/>
            <person name="Spatafora J.W."/>
            <person name="Tedersoo L."/>
            <person name="Vaario L.-M."/>
            <person name="Yamada A."/>
            <person name="Yan M."/>
            <person name="Wang P."/>
            <person name="Xu J."/>
            <person name="Bruns T."/>
            <person name="Baldrian P."/>
            <person name="Vilgalys R."/>
            <person name="Henrissat B."/>
            <person name="Grigoriev I.V."/>
            <person name="Hibbett D."/>
            <person name="Nagy L.G."/>
            <person name="Martin F.M."/>
        </authorList>
    </citation>
    <scope>NUCLEOTIDE SEQUENCE</scope>
    <source>
        <strain evidence="1">UH-Tt-Lm1</strain>
    </source>
</reference>
<proteinExistence type="predicted"/>
<protein>
    <recommendedName>
        <fullName evidence="3">F-box domain-containing protein</fullName>
    </recommendedName>
</protein>
<dbReference type="EMBL" id="WIUZ02000010">
    <property type="protein sequence ID" value="KAF9783113.1"/>
    <property type="molecule type" value="Genomic_DNA"/>
</dbReference>
<reference evidence="1" key="1">
    <citation type="journal article" date="2020" name="Nat. Commun.">
        <title>Large-scale genome sequencing of mycorrhizal fungi provides insights into the early evolution of symbiotic traits.</title>
        <authorList>
            <person name="Miyauchi S."/>
            <person name="Kiss E."/>
            <person name="Kuo A."/>
            <person name="Drula E."/>
            <person name="Kohler A."/>
            <person name="Sanchez-Garcia M."/>
            <person name="Morin E."/>
            <person name="Andreopoulos B."/>
            <person name="Barry K.W."/>
            <person name="Bonito G."/>
            <person name="Buee M."/>
            <person name="Carver A."/>
            <person name="Chen C."/>
            <person name="Cichocki N."/>
            <person name="Clum A."/>
            <person name="Culley D."/>
            <person name="Crous P.W."/>
            <person name="Fauchery L."/>
            <person name="Girlanda M."/>
            <person name="Hayes R.D."/>
            <person name="Keri Z."/>
            <person name="LaButti K."/>
            <person name="Lipzen A."/>
            <person name="Lombard V."/>
            <person name="Magnuson J."/>
            <person name="Maillard F."/>
            <person name="Murat C."/>
            <person name="Nolan M."/>
            <person name="Ohm R.A."/>
            <person name="Pangilinan J."/>
            <person name="Pereira M.F."/>
            <person name="Perotto S."/>
            <person name="Peter M."/>
            <person name="Pfister S."/>
            <person name="Riley R."/>
            <person name="Sitrit Y."/>
            <person name="Stielow J.B."/>
            <person name="Szollosi G."/>
            <person name="Zifcakova L."/>
            <person name="Stursova M."/>
            <person name="Spatafora J.W."/>
            <person name="Tedersoo L."/>
            <person name="Vaario L.M."/>
            <person name="Yamada A."/>
            <person name="Yan M."/>
            <person name="Wang P."/>
            <person name="Xu J."/>
            <person name="Bruns T."/>
            <person name="Baldrian P."/>
            <person name="Vilgalys R."/>
            <person name="Dunand C."/>
            <person name="Henrissat B."/>
            <person name="Grigoriev I.V."/>
            <person name="Hibbett D."/>
            <person name="Nagy L.G."/>
            <person name="Martin F.M."/>
        </authorList>
    </citation>
    <scope>NUCLEOTIDE SEQUENCE</scope>
    <source>
        <strain evidence="1">UH-Tt-Lm1</strain>
    </source>
</reference>
<accession>A0A9P6HB29</accession>
<keyword evidence="2" id="KW-1185">Reference proteome</keyword>
<evidence type="ECO:0008006" key="3">
    <source>
        <dbReference type="Google" id="ProtNLM"/>
    </source>
</evidence>
<evidence type="ECO:0000313" key="1">
    <source>
        <dbReference type="EMBL" id="KAF9783113.1"/>
    </source>
</evidence>
<sequence>WLNLFPQSVTTFNDLPPLELLPGIIQNVAQPEALSLFCLANKIFCKFTQPVLYHTMTVSPRHHKEKIVKNFRTLSSSSGLAKHVRKSEIRYFPKGRSRGSCLRGLENSVNLRSCTWTRDGSLSSSTLLARLKHSSLQELEIHGHHDGNYDHTILPRFASARRIKLTTPRTSETSVGLARTKTEV</sequence>
<name>A0A9P6HB29_9AGAM</name>